<organism evidence="3 4">
    <name type="scientific">Intoshia linei</name>
    <dbReference type="NCBI Taxonomy" id="1819745"/>
    <lineage>
        <taxon>Eukaryota</taxon>
        <taxon>Metazoa</taxon>
        <taxon>Spiralia</taxon>
        <taxon>Lophotrochozoa</taxon>
        <taxon>Mesozoa</taxon>
        <taxon>Orthonectida</taxon>
        <taxon>Rhopaluridae</taxon>
        <taxon>Intoshia</taxon>
    </lineage>
</organism>
<dbReference type="SMART" id="SM00181">
    <property type="entry name" value="EGF"/>
    <property type="match status" value="6"/>
</dbReference>
<protein>
    <recommendedName>
        <fullName evidence="2">EGF-like domain-containing protein</fullName>
    </recommendedName>
</protein>
<dbReference type="SMART" id="SM00261">
    <property type="entry name" value="FU"/>
    <property type="match status" value="10"/>
</dbReference>
<feature type="domain" description="EGF-like" evidence="2">
    <location>
        <begin position="1397"/>
        <end position="1429"/>
    </location>
</feature>
<dbReference type="SUPFAM" id="SSF57184">
    <property type="entry name" value="Growth factor receptor domain"/>
    <property type="match status" value="6"/>
</dbReference>
<reference evidence="3 4" key="1">
    <citation type="submission" date="2016-04" db="EMBL/GenBank/DDBJ databases">
        <title>The genome of Intoshia linei affirms orthonectids as highly simplified spiralians.</title>
        <authorList>
            <person name="Mikhailov K.V."/>
            <person name="Slusarev G.S."/>
            <person name="Nikitin M.A."/>
            <person name="Logacheva M.D."/>
            <person name="Penin A."/>
            <person name="Aleoshin V."/>
            <person name="Panchin Y.V."/>
        </authorList>
    </citation>
    <scope>NUCLEOTIDE SEQUENCE [LARGE SCALE GENOMIC DNA]</scope>
    <source>
        <strain evidence="3">Intl2013</strain>
        <tissue evidence="3">Whole animal</tissue>
    </source>
</reference>
<comment type="caution">
    <text evidence="3">The sequence shown here is derived from an EMBL/GenBank/DDBJ whole genome shotgun (WGS) entry which is preliminary data.</text>
</comment>
<dbReference type="InterPro" id="IPR000742">
    <property type="entry name" value="EGF"/>
</dbReference>
<keyword evidence="1" id="KW-0812">Transmembrane</keyword>
<feature type="transmembrane region" description="Helical" evidence="1">
    <location>
        <begin position="1662"/>
        <end position="1685"/>
    </location>
</feature>
<feature type="domain" description="EGF-like" evidence="2">
    <location>
        <begin position="1238"/>
        <end position="1271"/>
    </location>
</feature>
<name>A0A177B7E0_9BILA</name>
<keyword evidence="1" id="KW-0472">Membrane</keyword>
<evidence type="ECO:0000256" key="1">
    <source>
        <dbReference type="SAM" id="Phobius"/>
    </source>
</evidence>
<accession>A0A177B7E0</accession>
<evidence type="ECO:0000259" key="2">
    <source>
        <dbReference type="SMART" id="SM00181"/>
    </source>
</evidence>
<evidence type="ECO:0000313" key="4">
    <source>
        <dbReference type="Proteomes" id="UP000078046"/>
    </source>
</evidence>
<dbReference type="InterPro" id="IPR053215">
    <property type="entry name" value="TKL_Ser/Thr_kinase"/>
</dbReference>
<dbReference type="InterPro" id="IPR009030">
    <property type="entry name" value="Growth_fac_rcpt_cys_sf"/>
</dbReference>
<gene>
    <name evidence="3" type="ORF">A3Q56_02005</name>
</gene>
<feature type="domain" description="EGF-like" evidence="2">
    <location>
        <begin position="1300"/>
        <end position="1336"/>
    </location>
</feature>
<keyword evidence="1" id="KW-1133">Transmembrane helix</keyword>
<dbReference type="InterPro" id="IPR006212">
    <property type="entry name" value="Furin_repeat"/>
</dbReference>
<dbReference type="EMBL" id="LWCA01000173">
    <property type="protein sequence ID" value="OAF70218.1"/>
    <property type="molecule type" value="Genomic_DNA"/>
</dbReference>
<feature type="domain" description="EGF-like" evidence="2">
    <location>
        <begin position="1337"/>
        <end position="1366"/>
    </location>
</feature>
<feature type="domain" description="EGF-like" evidence="2">
    <location>
        <begin position="317"/>
        <end position="346"/>
    </location>
</feature>
<dbReference type="OrthoDB" id="27819at2759"/>
<feature type="transmembrane region" description="Helical" evidence="1">
    <location>
        <begin position="73"/>
        <end position="91"/>
    </location>
</feature>
<keyword evidence="4" id="KW-1185">Reference proteome</keyword>
<dbReference type="PANTHER" id="PTHR45756">
    <property type="entry name" value="PALMITOYLTRANSFERASE"/>
    <property type="match status" value="1"/>
</dbReference>
<dbReference type="PANTHER" id="PTHR45756:SF1">
    <property type="entry name" value="PROTEIN KINASE DOMAIN CONTAINING PROTEIN"/>
    <property type="match status" value="1"/>
</dbReference>
<dbReference type="Proteomes" id="UP000078046">
    <property type="component" value="Unassembled WGS sequence"/>
</dbReference>
<sequence>MCDINESRNSSLYHPLKNAPATSISAERSFSLLNKLLTKKSKFFSTKYMPISKSPIILIDSKKDQFRYIKNTFSLNIFLVMFILSYIMEYWRMYCVNKAEKLAIMSNNYCLSNNAFMSFFGKFFYDGDCKEYFKAIYVGPFFEINPIMVLISLILRTIFLPIKHITLDIIDIFMEIVNYLPLISLQMWHFGQQLLFGSDSSIQKYLYSIKNKTVSGVTTCSIANCDACSNPNLMSLKCHKNFYYDNSTYACKTCGSSCTECTLKDSCKKCSTGYFFDSVGKACSSCLPKCGICANKLTCDTCVSSNYRVVNGIKCFSCSSYCTKCVSPTWCTSCMDGYYLDSNMCIVCPSSCLICSATKSCTTCTKDYYWDSISNTCKSCGVYCISGFCDQSSGCTKCISGYLIDNKTCRKCVPLSAINCSGCVTATFGHFWTSNVCTQCMANCASCSSAITCGGSSADTCLADFAFDSAATTCNACSSYSTSPASLTTSASCHKCKGLYFVASCSACDSTTLLTTLTPCERCADSTGSYALSGVFINSQQCKTYDCATYATILPTNINECNVCDGYYWSGGACTAPTAGNDCLNTLASTVEAYSQTVCEACENRIWFLNHNTCTAVDCTTTTTWDATKAKHCGHVWDAGASLCIPIDCNDIVSLSTPALCNACLNRYWDPAGSGTCTFINCYTATLDTQEKCNGCKFLGHYWSTTCQMHSIPLNIIINYSAECTVNTAQNDCANCEGWFWNTVPATPVCAQITCGNPTTQPICESCYGSFWNTVPATPLFETISCIAASGALSNNECYGLTDGVTSFIGVRPITAASLIKINVVNRILADYQWINSAAVVDSTCAVVSYPYTDTCTCQVKIITVVPRCEVITANDITAINALVNVELKQATTNRYAALRKSIYYDTVNNVAVASGCATPGSITTIIECQSCPATNWDTTVSSANKCKATICGIQPLDDAEKCNGCPSKIFISLNTDCYTCPPNSVSCTVSGATCAIGYVWDRDTWTCISADCSTGANQINCNQCFKWVWDTTCKACGTNCDVCSSATVCTTCSKDYIWDSTESACVLCYSTDVAICDQCSTTSIGKYFDATNILCLPCAALTLATITTAEICTRCGIIIGTKPTFWDDTATVKCATCITNCDSCSDAIGCNTCTGARFFVAGAGSSAGSCDNCMTKCATCGDALTCSKCNDGTYYVTGATNSCTDCPTDCLLCSAPNSCTTCKTNKYSDPTSGACGACIANCLTCDTSTICIKCNVGYFKNTATAILTCDSCPLNCDVCESATVCLKCSSGNCLNQNKLCTATSNNCLTCTVDSGVPAVVTCIDCIPKHELEVCLGCSSHCTECVDDKTCTVCAKTYFLDVAKCTKCPTNCKACTAADNCSECHNINMFYDKAANECKICDSNCISCLDGTKCATCGSNYFLNADKCSSCPPKCKKCAAADTCSECKDTNFLFDAVSKSCKDCGKYCKTCLTPTTCEICKATAYMDTVEKPPICKDCHTVISNCIACNLTVTNIVLCSDCHTGYTLKDDKTACLKCGAGTKICIDPLPKCDTCAATFIPSVANLTCGVKSCYVCDAAKGENCTTGNMNFTLAGCAGDCMTFSDETNKTVKRTCSPILCNPSNKNTQFCKGVGANHNCESCCETDKCNLGDISVSFQIKATFVAILTVLALMFIYLLLVSISVVISSGNENSTSPKNDTLGHSFKNKDDVNNKKQKWIYDSCNTFQEHTEGACMQTCGSLKIKVTNYYSYLGSFNEGKIYTLKAESTKTYKDCDYLTYSVSNEYFYKLSVRLHFKRTKEHVLLSDAKMILYSKEKSIGIELDLSKALFFSDSKIGNNYLCHKENTDLIKVFRRNPFYITTVDLVVSSIKIITGGRYTMNNLDIRCKGHSRIGGNK</sequence>
<evidence type="ECO:0000313" key="3">
    <source>
        <dbReference type="EMBL" id="OAF70218.1"/>
    </source>
</evidence>
<proteinExistence type="predicted"/>
<feature type="domain" description="EGF-like" evidence="2">
    <location>
        <begin position="1497"/>
        <end position="1535"/>
    </location>
</feature>